<dbReference type="GO" id="GO:0009279">
    <property type="term" value="C:cell outer membrane"/>
    <property type="evidence" value="ECO:0007669"/>
    <property type="project" value="TreeGrafter"/>
</dbReference>
<dbReference type="PANTHER" id="PTHR36504:SF1">
    <property type="entry name" value="LIPOPOLYSACCHARIDE EXPORT SYSTEM PROTEIN LPTA"/>
    <property type="match status" value="1"/>
</dbReference>
<dbReference type="eggNOG" id="COG1934">
    <property type="taxonomic scope" value="Bacteria"/>
</dbReference>
<dbReference type="PANTHER" id="PTHR36504">
    <property type="entry name" value="LIPOPOLYSACCHARIDE EXPORT SYSTEM PROTEIN LPTA"/>
    <property type="match status" value="1"/>
</dbReference>
<organism evidence="3 4">
    <name type="scientific">Novosphingobium lindaniclasticum LE124</name>
    <dbReference type="NCBI Taxonomy" id="1096930"/>
    <lineage>
        <taxon>Bacteria</taxon>
        <taxon>Pseudomonadati</taxon>
        <taxon>Pseudomonadota</taxon>
        <taxon>Alphaproteobacteria</taxon>
        <taxon>Sphingomonadales</taxon>
        <taxon>Sphingomonadaceae</taxon>
        <taxon>Novosphingobium</taxon>
    </lineage>
</organism>
<feature type="domain" description="Organic solvent tolerance-like N-terminal" evidence="2">
    <location>
        <begin position="51"/>
        <end position="155"/>
    </location>
</feature>
<proteinExistence type="predicted"/>
<reference evidence="3 4" key="1">
    <citation type="journal article" date="2013" name="Genome Announc.">
        <title>Genome Sequence of Novosphingobium lindaniclasticum LE124T, Isolated from a Hexachlorocyclohexane Dumpsite.</title>
        <authorList>
            <person name="Saxena A."/>
            <person name="Nayyar N."/>
            <person name="Sangwan N."/>
            <person name="Kumari R."/>
            <person name="Khurana J.P."/>
            <person name="Lal R."/>
        </authorList>
    </citation>
    <scope>NUCLEOTIDE SEQUENCE [LARGE SCALE GENOMIC DNA]</scope>
    <source>
        <strain evidence="3 4">LE124</strain>
    </source>
</reference>
<dbReference type="GO" id="GO:0030288">
    <property type="term" value="C:outer membrane-bounded periplasmic space"/>
    <property type="evidence" value="ECO:0007669"/>
    <property type="project" value="TreeGrafter"/>
</dbReference>
<dbReference type="InterPro" id="IPR005653">
    <property type="entry name" value="OstA-like_N"/>
</dbReference>
<dbReference type="PATRIC" id="fig|1096930.3.peg.3354"/>
<dbReference type="GO" id="GO:0017089">
    <property type="term" value="F:glycolipid transfer activity"/>
    <property type="evidence" value="ECO:0007669"/>
    <property type="project" value="TreeGrafter"/>
</dbReference>
<dbReference type="OrthoDB" id="9811926at2"/>
<evidence type="ECO:0000259" key="2">
    <source>
        <dbReference type="Pfam" id="PF03968"/>
    </source>
</evidence>
<accession>T0ILH8</accession>
<dbReference type="Proteomes" id="UP000015527">
    <property type="component" value="Unassembled WGS sequence"/>
</dbReference>
<keyword evidence="1" id="KW-0732">Signal</keyword>
<dbReference type="Pfam" id="PF03968">
    <property type="entry name" value="LptD_N"/>
    <property type="match status" value="1"/>
</dbReference>
<dbReference type="EMBL" id="ATHL01000108">
    <property type="protein sequence ID" value="EQB10519.1"/>
    <property type="molecule type" value="Genomic_DNA"/>
</dbReference>
<comment type="caution">
    <text evidence="3">The sequence shown here is derived from an EMBL/GenBank/DDBJ whole genome shotgun (WGS) entry which is preliminary data.</text>
</comment>
<dbReference type="InterPro" id="IPR052037">
    <property type="entry name" value="LPS_export_LptA"/>
</dbReference>
<dbReference type="GO" id="GO:0015920">
    <property type="term" value="P:lipopolysaccharide transport"/>
    <property type="evidence" value="ECO:0007669"/>
    <property type="project" value="TreeGrafter"/>
</dbReference>
<sequence>MTPRHSPFTSRTLRIAIGAPVAGLALFAAGQQLGAQAISGHNSNAPVDFGADRIELQDKQNRVVLTGNVDITQADLRLRGARTVIDFTKGDQTQVQRITASGNVVVTRQDQVATGDTAIYDFNQRIITMVGNATLKRGGGDTLRGGRFVMDLKSGVSSASGGRVKGTFNVPKKN</sequence>
<evidence type="ECO:0000256" key="1">
    <source>
        <dbReference type="ARBA" id="ARBA00022729"/>
    </source>
</evidence>
<evidence type="ECO:0000313" key="3">
    <source>
        <dbReference type="EMBL" id="EQB10519.1"/>
    </source>
</evidence>
<gene>
    <name evidence="3" type="ORF">L284_16900</name>
</gene>
<name>T0ILH8_9SPHN</name>
<dbReference type="RefSeq" id="WP_021235173.1">
    <property type="nucleotide sequence ID" value="NZ_ATHL01000108.1"/>
</dbReference>
<dbReference type="Gene3D" id="2.60.450.10">
    <property type="entry name" value="Lipopolysaccharide (LPS) transport protein A like domain"/>
    <property type="match status" value="1"/>
</dbReference>
<protein>
    <recommendedName>
        <fullName evidence="2">Organic solvent tolerance-like N-terminal domain-containing protein</fullName>
    </recommendedName>
</protein>
<keyword evidence="4" id="KW-1185">Reference proteome</keyword>
<dbReference type="AlphaFoldDB" id="T0ILH8"/>
<evidence type="ECO:0000313" key="4">
    <source>
        <dbReference type="Proteomes" id="UP000015527"/>
    </source>
</evidence>